<reference evidence="2 3" key="1">
    <citation type="submission" date="2021-03" db="EMBL/GenBank/DDBJ databases">
        <authorList>
            <person name="So Y."/>
        </authorList>
    </citation>
    <scope>NUCLEOTIDE SEQUENCE [LARGE SCALE GENOMIC DNA]</scope>
    <source>
        <strain evidence="2 3">SSH11</strain>
    </source>
</reference>
<proteinExistence type="predicted"/>
<keyword evidence="1" id="KW-1133">Transmembrane helix</keyword>
<keyword evidence="3" id="KW-1185">Reference proteome</keyword>
<gene>
    <name evidence="2" type="ORF">J8J14_22960</name>
</gene>
<feature type="transmembrane region" description="Helical" evidence="1">
    <location>
        <begin position="12"/>
        <end position="33"/>
    </location>
</feature>
<keyword evidence="1" id="KW-0812">Transmembrane</keyword>
<accession>A0ABS4AM84</accession>
<evidence type="ECO:0000313" key="2">
    <source>
        <dbReference type="EMBL" id="MBP0447623.1"/>
    </source>
</evidence>
<sequence length="48" mass="5348">METLSHRPRGRVPGISLPVVILVLGLVVAFVLLEYVFDWPIHLRQGGP</sequence>
<keyword evidence="1" id="KW-0472">Membrane</keyword>
<name>A0ABS4AM84_9PROT</name>
<evidence type="ECO:0000313" key="3">
    <source>
        <dbReference type="Proteomes" id="UP000681594"/>
    </source>
</evidence>
<evidence type="ECO:0000256" key="1">
    <source>
        <dbReference type="SAM" id="Phobius"/>
    </source>
</evidence>
<organism evidence="2 3">
    <name type="scientific">Pararoseomonas baculiformis</name>
    <dbReference type="NCBI Taxonomy" id="2820812"/>
    <lineage>
        <taxon>Bacteria</taxon>
        <taxon>Pseudomonadati</taxon>
        <taxon>Pseudomonadota</taxon>
        <taxon>Alphaproteobacteria</taxon>
        <taxon>Acetobacterales</taxon>
        <taxon>Acetobacteraceae</taxon>
        <taxon>Pararoseomonas</taxon>
    </lineage>
</organism>
<dbReference type="RefSeq" id="WP_209381890.1">
    <property type="nucleotide sequence ID" value="NZ_JAGIZB010000045.1"/>
</dbReference>
<evidence type="ECO:0008006" key="4">
    <source>
        <dbReference type="Google" id="ProtNLM"/>
    </source>
</evidence>
<protein>
    <recommendedName>
        <fullName evidence="4">ABC transporter permease</fullName>
    </recommendedName>
</protein>
<dbReference type="Proteomes" id="UP000681594">
    <property type="component" value="Unassembled WGS sequence"/>
</dbReference>
<dbReference type="EMBL" id="JAGIZB010000045">
    <property type="protein sequence ID" value="MBP0447623.1"/>
    <property type="molecule type" value="Genomic_DNA"/>
</dbReference>
<comment type="caution">
    <text evidence="2">The sequence shown here is derived from an EMBL/GenBank/DDBJ whole genome shotgun (WGS) entry which is preliminary data.</text>
</comment>